<keyword evidence="2 4" id="KW-0238">DNA-binding</keyword>
<evidence type="ECO:0000256" key="1">
    <source>
        <dbReference type="ARBA" id="ARBA00023015"/>
    </source>
</evidence>
<evidence type="ECO:0000256" key="5">
    <source>
        <dbReference type="SAM" id="MobiDB-lite"/>
    </source>
</evidence>
<dbReference type="Proteomes" id="UP000241206">
    <property type="component" value="Unassembled WGS sequence"/>
</dbReference>
<dbReference type="AlphaFoldDB" id="A0A2T4I6U0"/>
<dbReference type="GO" id="GO:0000976">
    <property type="term" value="F:transcription cis-regulatory region binding"/>
    <property type="evidence" value="ECO:0007669"/>
    <property type="project" value="TreeGrafter"/>
</dbReference>
<evidence type="ECO:0000256" key="4">
    <source>
        <dbReference type="PROSITE-ProRule" id="PRU00335"/>
    </source>
</evidence>
<dbReference type="PROSITE" id="PS50977">
    <property type="entry name" value="HTH_TETR_2"/>
    <property type="match status" value="1"/>
</dbReference>
<feature type="DNA-binding region" description="H-T-H motif" evidence="4">
    <location>
        <begin position="49"/>
        <end position="68"/>
    </location>
</feature>
<dbReference type="InterPro" id="IPR009057">
    <property type="entry name" value="Homeodomain-like_sf"/>
</dbReference>
<protein>
    <submittedName>
        <fullName evidence="7">TetR/AcrR family transcriptional regulator</fullName>
    </submittedName>
</protein>
<evidence type="ECO:0000313" key="7">
    <source>
        <dbReference type="EMBL" id="PTD26274.1"/>
    </source>
</evidence>
<evidence type="ECO:0000256" key="3">
    <source>
        <dbReference type="ARBA" id="ARBA00023163"/>
    </source>
</evidence>
<proteinExistence type="predicted"/>
<dbReference type="PANTHER" id="PTHR30055">
    <property type="entry name" value="HTH-TYPE TRANSCRIPTIONAL REGULATOR RUTR"/>
    <property type="match status" value="1"/>
</dbReference>
<evidence type="ECO:0000256" key="2">
    <source>
        <dbReference type="ARBA" id="ARBA00023125"/>
    </source>
</evidence>
<feature type="region of interest" description="Disordered" evidence="5">
    <location>
        <begin position="1"/>
        <end position="24"/>
    </location>
</feature>
<evidence type="ECO:0000259" key="6">
    <source>
        <dbReference type="PROSITE" id="PS50977"/>
    </source>
</evidence>
<name>A0A2T4I6U0_9SPHN</name>
<dbReference type="GO" id="GO:0003700">
    <property type="term" value="F:DNA-binding transcription factor activity"/>
    <property type="evidence" value="ECO:0007669"/>
    <property type="project" value="TreeGrafter"/>
</dbReference>
<accession>A0A2T4I6U0</accession>
<keyword evidence="3" id="KW-0804">Transcription</keyword>
<dbReference type="RefSeq" id="WP_107394092.1">
    <property type="nucleotide sequence ID" value="NZ_PHHF01000018.1"/>
</dbReference>
<keyword evidence="8" id="KW-1185">Reference proteome</keyword>
<dbReference type="PRINTS" id="PR00455">
    <property type="entry name" value="HTHTETR"/>
</dbReference>
<gene>
    <name evidence="7" type="ORF">CV103_04645</name>
</gene>
<feature type="domain" description="HTH tetR-type" evidence="6">
    <location>
        <begin position="26"/>
        <end position="86"/>
    </location>
</feature>
<dbReference type="EMBL" id="PHHF01000018">
    <property type="protein sequence ID" value="PTD26274.1"/>
    <property type="molecule type" value="Genomic_DNA"/>
</dbReference>
<comment type="caution">
    <text evidence="7">The sequence shown here is derived from an EMBL/GenBank/DDBJ whole genome shotgun (WGS) entry which is preliminary data.</text>
</comment>
<evidence type="ECO:0000313" key="8">
    <source>
        <dbReference type="Proteomes" id="UP000241206"/>
    </source>
</evidence>
<dbReference type="SUPFAM" id="SSF46689">
    <property type="entry name" value="Homeodomain-like"/>
    <property type="match status" value="1"/>
</dbReference>
<organism evidence="7 8">
    <name type="scientific">Edaphosphingomonas fennica</name>
    <dbReference type="NCBI Taxonomy" id="114404"/>
    <lineage>
        <taxon>Bacteria</taxon>
        <taxon>Pseudomonadati</taxon>
        <taxon>Pseudomonadota</taxon>
        <taxon>Alphaproteobacteria</taxon>
        <taxon>Sphingomonadales</taxon>
        <taxon>Rhizorhabdaceae</taxon>
        <taxon>Edaphosphingomonas</taxon>
    </lineage>
</organism>
<dbReference type="Gene3D" id="1.10.357.10">
    <property type="entry name" value="Tetracycline Repressor, domain 2"/>
    <property type="match status" value="1"/>
</dbReference>
<keyword evidence="1" id="KW-0805">Transcription regulation</keyword>
<dbReference type="Pfam" id="PF00440">
    <property type="entry name" value="TetR_N"/>
    <property type="match status" value="1"/>
</dbReference>
<dbReference type="InterPro" id="IPR001647">
    <property type="entry name" value="HTH_TetR"/>
</dbReference>
<dbReference type="InterPro" id="IPR050109">
    <property type="entry name" value="HTH-type_TetR-like_transc_reg"/>
</dbReference>
<dbReference type="PANTHER" id="PTHR30055:SF234">
    <property type="entry name" value="HTH-TYPE TRANSCRIPTIONAL REGULATOR BETI"/>
    <property type="match status" value="1"/>
</dbReference>
<sequence>MDGAIEGARRRGRPAGRTAAGEAQRRRTRAAILAGAGEVFAAAPYVHATIDDIIRAAGVSRATFYTHFESKLALAIAIYDGIAGDWLALFDALADARTAGGLRAWLDRLAALYADHGYVTPLVAQLRLFEPSFRERLLRDRDRIIDRLARAGLPGFAAAEGDMRERARAHLLLRRLDEVCADLATGEALAGIHAELMVEELEAFIAGRA</sequence>
<reference evidence="7 8" key="1">
    <citation type="submission" date="2017-11" db="EMBL/GenBank/DDBJ databases">
        <title>Sphingomonas oleivorans sp. nov., isolated from oil-contaminated soil.</title>
        <authorList>
            <person name="Wang L."/>
            <person name="Chen L."/>
        </authorList>
    </citation>
    <scope>NUCLEOTIDE SEQUENCE [LARGE SCALE GENOMIC DNA]</scope>
    <source>
        <strain evidence="7 8">K101</strain>
    </source>
</reference>